<dbReference type="GO" id="GO:0004315">
    <property type="term" value="F:3-oxoacyl-[acyl-carrier-protein] synthase activity"/>
    <property type="evidence" value="ECO:0007669"/>
    <property type="project" value="InterPro"/>
</dbReference>
<dbReference type="STRING" id="670482.SAMN04488542_1232"/>
<dbReference type="Gene3D" id="3.40.47.10">
    <property type="match status" value="1"/>
</dbReference>
<dbReference type="PROSITE" id="PS50075">
    <property type="entry name" value="CARRIER"/>
    <property type="match status" value="1"/>
</dbReference>
<dbReference type="Gene3D" id="3.30.300.30">
    <property type="match status" value="1"/>
</dbReference>
<dbReference type="InterPro" id="IPR045851">
    <property type="entry name" value="AMP-bd_C_sf"/>
</dbReference>
<dbReference type="Proteomes" id="UP000198972">
    <property type="component" value="Unassembled WGS sequence"/>
</dbReference>
<dbReference type="Pfam" id="PF00550">
    <property type="entry name" value="PP-binding"/>
    <property type="match status" value="1"/>
</dbReference>
<dbReference type="OrthoDB" id="9778690at2"/>
<dbReference type="GO" id="GO:0004312">
    <property type="term" value="F:fatty acid synthase activity"/>
    <property type="evidence" value="ECO:0007669"/>
    <property type="project" value="TreeGrafter"/>
</dbReference>
<dbReference type="Pfam" id="PF02801">
    <property type="entry name" value="Ketoacyl-synt_C"/>
    <property type="match status" value="1"/>
</dbReference>
<dbReference type="Pfam" id="PF00501">
    <property type="entry name" value="AMP-binding"/>
    <property type="match status" value="1"/>
</dbReference>
<dbReference type="Pfam" id="PF00109">
    <property type="entry name" value="ketoacyl-synt"/>
    <property type="match status" value="1"/>
</dbReference>
<dbReference type="SUPFAM" id="SSF53901">
    <property type="entry name" value="Thiolase-like"/>
    <property type="match status" value="1"/>
</dbReference>
<dbReference type="GO" id="GO:0005886">
    <property type="term" value="C:plasma membrane"/>
    <property type="evidence" value="ECO:0007669"/>
    <property type="project" value="TreeGrafter"/>
</dbReference>
<keyword evidence="7" id="KW-1185">Reference proteome</keyword>
<dbReference type="PROSITE" id="PS00455">
    <property type="entry name" value="AMP_BINDING"/>
    <property type="match status" value="1"/>
</dbReference>
<dbReference type="Gene3D" id="3.40.50.12780">
    <property type="entry name" value="N-terminal domain of ligase-like"/>
    <property type="match status" value="1"/>
</dbReference>
<keyword evidence="1" id="KW-0596">Phosphopantetheine</keyword>
<dbReference type="PROSITE" id="PS00012">
    <property type="entry name" value="PHOSPHOPANTETHEINE"/>
    <property type="match status" value="1"/>
</dbReference>
<dbReference type="PROSITE" id="PS52004">
    <property type="entry name" value="KS3_2"/>
    <property type="match status" value="1"/>
</dbReference>
<evidence type="ECO:0000313" key="7">
    <source>
        <dbReference type="Proteomes" id="UP000198972"/>
    </source>
</evidence>
<feature type="domain" description="Ketosynthase family 3 (KS3)" evidence="5">
    <location>
        <begin position="694"/>
        <end position="1117"/>
    </location>
</feature>
<dbReference type="InterPro" id="IPR036736">
    <property type="entry name" value="ACP-like_sf"/>
</dbReference>
<protein>
    <submittedName>
        <fullName evidence="6">Phosphopantetheine attachment site</fullName>
    </submittedName>
</protein>
<dbReference type="PROSITE" id="PS00606">
    <property type="entry name" value="KS3_1"/>
    <property type="match status" value="1"/>
</dbReference>
<keyword evidence="2" id="KW-0597">Phosphoprotein</keyword>
<dbReference type="InterPro" id="IPR050091">
    <property type="entry name" value="PKS_NRPS_Biosynth_Enz"/>
</dbReference>
<dbReference type="InterPro" id="IPR018201">
    <property type="entry name" value="Ketoacyl_synth_AS"/>
</dbReference>
<dbReference type="PANTHER" id="PTHR43775:SF37">
    <property type="entry name" value="SI:DKEY-61P9.11"/>
    <property type="match status" value="1"/>
</dbReference>
<gene>
    <name evidence="6" type="ORF">SAMN04488542_1232</name>
</gene>
<dbReference type="InterPro" id="IPR014030">
    <property type="entry name" value="Ketoacyl_synth_N"/>
</dbReference>
<evidence type="ECO:0000259" key="5">
    <source>
        <dbReference type="PROSITE" id="PS52004"/>
    </source>
</evidence>
<dbReference type="Pfam" id="PF22621">
    <property type="entry name" value="CurL-like_PKS_C"/>
    <property type="match status" value="1"/>
</dbReference>
<feature type="domain" description="Carrier" evidence="4">
    <location>
        <begin position="598"/>
        <end position="673"/>
    </location>
</feature>
<dbReference type="InterPro" id="IPR020845">
    <property type="entry name" value="AMP-binding_CS"/>
</dbReference>
<dbReference type="Gene3D" id="1.10.1240.100">
    <property type="match status" value="1"/>
</dbReference>
<dbReference type="CDD" id="cd00833">
    <property type="entry name" value="PKS"/>
    <property type="match status" value="1"/>
</dbReference>
<reference evidence="6 7" key="1">
    <citation type="submission" date="2016-10" db="EMBL/GenBank/DDBJ databases">
        <authorList>
            <person name="de Groot N.N."/>
        </authorList>
    </citation>
    <scope>NUCLEOTIDE SEQUENCE [LARGE SCALE GENOMIC DNA]</scope>
    <source>
        <strain evidence="6 7">DSM 28129</strain>
    </source>
</reference>
<proteinExistence type="predicted"/>
<dbReference type="GO" id="GO:0071770">
    <property type="term" value="P:DIM/DIP cell wall layer assembly"/>
    <property type="evidence" value="ECO:0007669"/>
    <property type="project" value="TreeGrafter"/>
</dbReference>
<dbReference type="InterPro" id="IPR014031">
    <property type="entry name" value="Ketoacyl_synth_C"/>
</dbReference>
<evidence type="ECO:0000256" key="1">
    <source>
        <dbReference type="ARBA" id="ARBA00022450"/>
    </source>
</evidence>
<dbReference type="InterPro" id="IPR016039">
    <property type="entry name" value="Thiolase-like"/>
</dbReference>
<dbReference type="InterPro" id="IPR009081">
    <property type="entry name" value="PP-bd_ACP"/>
</dbReference>
<dbReference type="InterPro" id="IPR000873">
    <property type="entry name" value="AMP-dep_synth/lig_dom"/>
</dbReference>
<dbReference type="InterPro" id="IPR006162">
    <property type="entry name" value="Ppantetheine_attach_site"/>
</dbReference>
<evidence type="ECO:0000259" key="4">
    <source>
        <dbReference type="PROSITE" id="PS50075"/>
    </source>
</evidence>
<dbReference type="PANTHER" id="PTHR43775">
    <property type="entry name" value="FATTY ACID SYNTHASE"/>
    <property type="match status" value="1"/>
</dbReference>
<organism evidence="6 7">
    <name type="scientific">Fontibacillus panacisegetis</name>
    <dbReference type="NCBI Taxonomy" id="670482"/>
    <lineage>
        <taxon>Bacteria</taxon>
        <taxon>Bacillati</taxon>
        <taxon>Bacillota</taxon>
        <taxon>Bacilli</taxon>
        <taxon>Bacillales</taxon>
        <taxon>Paenibacillaceae</taxon>
        <taxon>Fontibacillus</taxon>
    </lineage>
</organism>
<evidence type="ECO:0000256" key="3">
    <source>
        <dbReference type="ARBA" id="ARBA00022679"/>
    </source>
</evidence>
<dbReference type="GO" id="GO:0005737">
    <property type="term" value="C:cytoplasm"/>
    <property type="evidence" value="ECO:0007669"/>
    <property type="project" value="TreeGrafter"/>
</dbReference>
<dbReference type="InterPro" id="IPR020841">
    <property type="entry name" value="PKS_Beta-ketoAc_synthase_dom"/>
</dbReference>
<dbReference type="SUPFAM" id="SSF56801">
    <property type="entry name" value="Acetyl-CoA synthetase-like"/>
    <property type="match status" value="1"/>
</dbReference>
<name>A0A1G7QQ29_9BACL</name>
<dbReference type="SUPFAM" id="SSF47336">
    <property type="entry name" value="ACP-like"/>
    <property type="match status" value="1"/>
</dbReference>
<keyword evidence="3" id="KW-0808">Transferase</keyword>
<dbReference type="Gene3D" id="1.10.1200.10">
    <property type="entry name" value="ACP-like"/>
    <property type="match status" value="1"/>
</dbReference>
<dbReference type="EMBL" id="FNBG01000023">
    <property type="protein sequence ID" value="SDG00574.1"/>
    <property type="molecule type" value="Genomic_DNA"/>
</dbReference>
<evidence type="ECO:0000256" key="2">
    <source>
        <dbReference type="ARBA" id="ARBA00022553"/>
    </source>
</evidence>
<evidence type="ECO:0000313" key="6">
    <source>
        <dbReference type="EMBL" id="SDG00574.1"/>
    </source>
</evidence>
<sequence>MEENNVLKFSTLTQLLIDKDNEKENGITFVKSKSEEIRCSFHEIYRKSLCILGYLQSKGLKSKDKLVFQLGENYDFIHVFWACILGGIVPVPIVADEKDEFRRKLYNVLLILENGYVIGKKDSLTKLKEFAEQENYDFNLVNERFIDCEQTLLYSENGQLHAPMPEDTAFIQFSSGSTGMPKGVVLTHRNLMLNIDAIIAGVNLNRKDVIVSWMPLTHDMGLIGCHLAMTAADVAQCTMNTMLFVVKPTLWLDKITEHKGTILASPNFGLKYALLGLERNRNKNNNYDFSNVRIIFNGAEPISIKICDEFMNQMSNYGLKESSMFPVYGMAEATLAIAFPKLNEGRIHRIVINRNSLKVGEKIIYLDDENDASASSYVDEGYAVKHCEIRVCDHDSKVLGSDMLGIIQIKGGSVSDHYYSNKDATEESRTADGWFKTGDLGFFCNDRLVVIGRSQEIVIVNGQNYFSNDLERIACEVKKIGPNKVAICSTIDQETQTEKILAFVVHKGDNKKFVPITFALREQFAKTIGINMDYIIPVATIPKTSSGKLMRFTLKENFDNGSYKDVIDECNALIEEERLASNAEFDERTSHSKQQSLYNIHEVNQTILAICNEVSPDLKIGLNDNFFQYGINSLLLNHIAARLDEIYPNRITSEDFFKYSSIQKLAKYICGIEEENSKYSKNEDFPKNVNDNKRSDIAIIGMSAILPGASNIHEFWSNLCGGVESVGSLPNTRKNDVDNYLNSLGVEGVRKVNDSGFIYEIDKFDHEFFKVLKREAIAMSPSQRLFLETAYASIEDAGYGGDALKSSKTGVYVGYISDLEGYQYQDILKKSKDSQSATGALSANISGRLSYFMDFKGPSLIVDSACSASMSALNIACQGIANGDCEQAIVGGVQLKVLPIIGNDPIGIESSDGHTRPFAENADGTGEGEGIVSILIKPYDKAKKDKDHVYAVIRSIHTNQDGHSVGLSAPNPDAQAALIIDTVEKSELSVEDISYIEAHGTGTKLGDPIEINALTKAFRSQTDLKQFCAIGSVKSNIGHLYASSGLVSIVKCCMMLKHKVIPATVNIESLNSKINFADSPFYVNRHYKKWDTEMIPRRCGVSNFGFSGTNCHTILEEFIEDRSTEQAPKSYPFVLSATTRNGLKTLANTYFDYLTSNNELRLADICYTASMGRGHDPHRLAIVAKDTKELIQKLGQFDYATQLKEQIYVGEVKVVQDLRKGVQWGELTSEDVEQLNESTRKYISNFLSDPKEADRDRLMEKICGLYVRGSQPCWNDLFMVENCRRESLPTYLFNKNRCWPEFLVLQNI</sequence>
<dbReference type="InterPro" id="IPR042099">
    <property type="entry name" value="ANL_N_sf"/>
</dbReference>
<accession>A0A1G7QQ29</accession>
<dbReference type="RefSeq" id="WP_139173156.1">
    <property type="nucleotide sequence ID" value="NZ_FNBG01000023.1"/>
</dbReference>
<dbReference type="SMART" id="SM00825">
    <property type="entry name" value="PKS_KS"/>
    <property type="match status" value="1"/>
</dbReference>
<dbReference type="GO" id="GO:0006633">
    <property type="term" value="P:fatty acid biosynthetic process"/>
    <property type="evidence" value="ECO:0007669"/>
    <property type="project" value="InterPro"/>
</dbReference>